<dbReference type="HOGENOM" id="CLU_036003_0_0_1"/>
<dbReference type="OMA" id="KKKDHTI"/>
<evidence type="ECO:0000259" key="5">
    <source>
        <dbReference type="PROSITE" id="PS51394"/>
    </source>
</evidence>
<dbReference type="GO" id="GO:0043130">
    <property type="term" value="F:ubiquitin binding"/>
    <property type="evidence" value="ECO:0007669"/>
    <property type="project" value="TreeGrafter"/>
</dbReference>
<protein>
    <recommendedName>
        <fullName evidence="5">PFU domain-containing protein</fullName>
    </recommendedName>
</protein>
<dbReference type="VEuPathDB" id="MicrosporidiaDB:VICG_00360"/>
<dbReference type="PANTHER" id="PTHR19849">
    <property type="entry name" value="PHOSPHOLIPASE A-2-ACTIVATING PROTEIN"/>
    <property type="match status" value="1"/>
</dbReference>
<dbReference type="Proteomes" id="UP000011082">
    <property type="component" value="Unassembled WGS sequence"/>
</dbReference>
<dbReference type="InterPro" id="IPR038122">
    <property type="entry name" value="PFU_sf"/>
</dbReference>
<evidence type="ECO:0000256" key="1">
    <source>
        <dbReference type="ARBA" id="ARBA00022490"/>
    </source>
</evidence>
<dbReference type="PANTHER" id="PTHR19849:SF0">
    <property type="entry name" value="PHOSPHOLIPASE A-2-ACTIVATING PROTEIN"/>
    <property type="match status" value="1"/>
</dbReference>
<dbReference type="GO" id="GO:0005737">
    <property type="term" value="C:cytoplasm"/>
    <property type="evidence" value="ECO:0007669"/>
    <property type="project" value="TreeGrafter"/>
</dbReference>
<dbReference type="SUPFAM" id="SSF50978">
    <property type="entry name" value="WD40 repeat-like"/>
    <property type="match status" value="1"/>
</dbReference>
<feature type="region of interest" description="Disordered" evidence="4">
    <location>
        <begin position="283"/>
        <end position="302"/>
    </location>
</feature>
<dbReference type="GO" id="GO:0005634">
    <property type="term" value="C:nucleus"/>
    <property type="evidence" value="ECO:0007669"/>
    <property type="project" value="TreeGrafter"/>
</dbReference>
<evidence type="ECO:0000256" key="2">
    <source>
        <dbReference type="ARBA" id="ARBA00022574"/>
    </source>
</evidence>
<reference evidence="7" key="1">
    <citation type="submission" date="2011-05" db="EMBL/GenBank/DDBJ databases">
        <title>The genome sequence of Vittaforma corneae strain ATCC 50505.</title>
        <authorList>
            <consortium name="The Broad Institute Genome Sequencing Platform"/>
            <person name="Cuomo C."/>
            <person name="Didier E."/>
            <person name="Bowers L."/>
            <person name="Young S.K."/>
            <person name="Zeng Q."/>
            <person name="Gargeya S."/>
            <person name="Fitzgerald M."/>
            <person name="Haas B."/>
            <person name="Abouelleil A."/>
            <person name="Alvarado L."/>
            <person name="Arachchi H.M."/>
            <person name="Berlin A."/>
            <person name="Chapman S.B."/>
            <person name="Gearin G."/>
            <person name="Goldberg J."/>
            <person name="Griggs A."/>
            <person name="Gujja S."/>
            <person name="Hansen M."/>
            <person name="Heiman D."/>
            <person name="Howarth C."/>
            <person name="Larimer J."/>
            <person name="Lui A."/>
            <person name="MacDonald P.J.P."/>
            <person name="McCowen C."/>
            <person name="Montmayeur A."/>
            <person name="Murphy C."/>
            <person name="Neiman D."/>
            <person name="Pearson M."/>
            <person name="Priest M."/>
            <person name="Roberts A."/>
            <person name="Saif S."/>
            <person name="Shea T."/>
            <person name="Sisk P."/>
            <person name="Stolte C."/>
            <person name="Sykes S."/>
            <person name="Wortman J."/>
            <person name="Nusbaum C."/>
            <person name="Birren B."/>
        </authorList>
    </citation>
    <scope>NUCLEOTIDE SEQUENCE [LARGE SCALE GENOMIC DNA]</scope>
    <source>
        <strain evidence="7">ATCC 50505</strain>
    </source>
</reference>
<dbReference type="InterPro" id="IPR036322">
    <property type="entry name" value="WD40_repeat_dom_sf"/>
</dbReference>
<dbReference type="GeneID" id="19881078"/>
<dbReference type="OrthoDB" id="10265988at2759"/>
<dbReference type="InParanoid" id="L2GP17"/>
<accession>L2GP17</accession>
<keyword evidence="7" id="KW-1185">Reference proteome</keyword>
<dbReference type="Pfam" id="PF09070">
    <property type="entry name" value="PFU"/>
    <property type="match status" value="1"/>
</dbReference>
<feature type="compositionally biased region" description="Polar residues" evidence="4">
    <location>
        <begin position="288"/>
        <end position="302"/>
    </location>
</feature>
<gene>
    <name evidence="6" type="ORF">VICG_00360</name>
</gene>
<sequence>MLDVIEKVKIFNRDLKCISDDGVWVGGSSKTIKNMQTGIEIQTSCPVNSMKSFNNKVLFGLADGRLGLLDERNAVEYVNLHDKNICTIDCYENFILCGSWDHLAVLLIPTENDKSDVCLGGNFYIKQVFQHPQTVWKAIFINKNTFATGCADNAIRIFKDNVLFKEMHCHANVVRSLCFSDSIIYSIDNYGKLLKITMQGEILKSRNLDEMCFDICLYQDIMLICGDNGRVFAVDKTLQVLFSKKLPCPTCWSIRVVKNRISIAGSDGTMYFLTVNEDEIVEEDSTDTDNQSNQLQKTNSSHTNEGVFVSEGVKYKVENSKIYKELGSRWVLVGDAQGSYDHSFDVELGDKKYVLSFNDNENVHEVASRFIHENKINPTHHQEIVDYINKNYKRSTLFKKYDAINIEGISKLLPDHPIVSTIREIAGGAKYSILKCRKKNVYHVEDLLFNFTSIPLFVILDICKYLYCKEIWIDLSFLFNYEFQNKKEAKAFVFLMTNMVEDPPFDLSKLNAKVKRLRDLGYLTLDDVLKYNDNCQIKNQYGENKN</sequence>
<dbReference type="RefSeq" id="XP_007603813.1">
    <property type="nucleotide sequence ID" value="XM_007603751.1"/>
</dbReference>
<feature type="domain" description="PFU" evidence="5">
    <location>
        <begin position="300"/>
        <end position="402"/>
    </location>
</feature>
<keyword evidence="1" id="KW-0963">Cytoplasm</keyword>
<dbReference type="EMBL" id="JH370131">
    <property type="protein sequence ID" value="ELA42608.1"/>
    <property type="molecule type" value="Genomic_DNA"/>
</dbReference>
<dbReference type="GO" id="GO:0010992">
    <property type="term" value="P:ubiquitin recycling"/>
    <property type="evidence" value="ECO:0007669"/>
    <property type="project" value="TreeGrafter"/>
</dbReference>
<dbReference type="Gene3D" id="3.10.20.870">
    <property type="entry name" value="PFU (PLAA family ubiquitin binding), C-terminal domain"/>
    <property type="match status" value="1"/>
</dbReference>
<organism evidence="6 7">
    <name type="scientific">Vittaforma corneae (strain ATCC 50505)</name>
    <name type="common">Microsporidian parasite</name>
    <name type="synonym">Nosema corneum</name>
    <dbReference type="NCBI Taxonomy" id="993615"/>
    <lineage>
        <taxon>Eukaryota</taxon>
        <taxon>Fungi</taxon>
        <taxon>Fungi incertae sedis</taxon>
        <taxon>Microsporidia</taxon>
        <taxon>Nosematidae</taxon>
        <taxon>Vittaforma</taxon>
    </lineage>
</organism>
<dbReference type="Gene3D" id="2.130.10.10">
    <property type="entry name" value="YVTN repeat-like/Quinoprotein amine dehydrogenase"/>
    <property type="match status" value="1"/>
</dbReference>
<evidence type="ECO:0000256" key="3">
    <source>
        <dbReference type="ARBA" id="ARBA00022737"/>
    </source>
</evidence>
<evidence type="ECO:0000313" key="7">
    <source>
        <dbReference type="Proteomes" id="UP000011082"/>
    </source>
</evidence>
<dbReference type="PROSITE" id="PS51394">
    <property type="entry name" value="PFU"/>
    <property type="match status" value="1"/>
</dbReference>
<dbReference type="FunCoup" id="L2GP17">
    <property type="interactions" value="312"/>
</dbReference>
<keyword evidence="2" id="KW-0853">WD repeat</keyword>
<evidence type="ECO:0000256" key="4">
    <source>
        <dbReference type="SAM" id="MobiDB-lite"/>
    </source>
</evidence>
<dbReference type="AlphaFoldDB" id="L2GP17"/>
<proteinExistence type="predicted"/>
<dbReference type="InterPro" id="IPR015943">
    <property type="entry name" value="WD40/YVTN_repeat-like_dom_sf"/>
</dbReference>
<dbReference type="InterPro" id="IPR015155">
    <property type="entry name" value="PFU"/>
</dbReference>
<keyword evidence="3" id="KW-0677">Repeat</keyword>
<dbReference type="STRING" id="993615.L2GP17"/>
<name>L2GP17_VITCO</name>
<dbReference type="GO" id="GO:0043161">
    <property type="term" value="P:proteasome-mediated ubiquitin-dependent protein catabolic process"/>
    <property type="evidence" value="ECO:0007669"/>
    <property type="project" value="TreeGrafter"/>
</dbReference>
<evidence type="ECO:0000313" key="6">
    <source>
        <dbReference type="EMBL" id="ELA42608.1"/>
    </source>
</evidence>